<feature type="transmembrane region" description="Helical" evidence="5">
    <location>
        <begin position="159"/>
        <end position="179"/>
    </location>
</feature>
<dbReference type="InterPro" id="IPR011701">
    <property type="entry name" value="MFS"/>
</dbReference>
<evidence type="ECO:0000256" key="4">
    <source>
        <dbReference type="ARBA" id="ARBA00023136"/>
    </source>
</evidence>
<feature type="transmembrane region" description="Helical" evidence="5">
    <location>
        <begin position="70"/>
        <end position="89"/>
    </location>
</feature>
<feature type="transmembrane region" description="Helical" evidence="5">
    <location>
        <begin position="399"/>
        <end position="420"/>
    </location>
</feature>
<dbReference type="EMBL" id="JRHA01000001">
    <property type="protein sequence ID" value="PQK07930.1"/>
    <property type="molecule type" value="Genomic_DNA"/>
</dbReference>
<dbReference type="InterPro" id="IPR020846">
    <property type="entry name" value="MFS_dom"/>
</dbReference>
<dbReference type="Proteomes" id="UP000237441">
    <property type="component" value="Unassembled WGS sequence"/>
</dbReference>
<keyword evidence="3 5" id="KW-1133">Transmembrane helix</keyword>
<dbReference type="PANTHER" id="PTHR42718:SF27">
    <property type="entry name" value="TRANSPORTER, PUTATIVE-RELATED"/>
    <property type="match status" value="1"/>
</dbReference>
<dbReference type="PROSITE" id="PS50850">
    <property type="entry name" value="MFS"/>
    <property type="match status" value="1"/>
</dbReference>
<dbReference type="GO" id="GO:0016020">
    <property type="term" value="C:membrane"/>
    <property type="evidence" value="ECO:0007669"/>
    <property type="project" value="UniProtKB-SubCell"/>
</dbReference>
<dbReference type="Gene3D" id="1.20.1720.10">
    <property type="entry name" value="Multidrug resistance protein D"/>
    <property type="match status" value="1"/>
</dbReference>
<gene>
    <name evidence="7" type="ORF">BB8028_0001g00110</name>
</gene>
<evidence type="ECO:0000313" key="8">
    <source>
        <dbReference type="Proteomes" id="UP000237441"/>
    </source>
</evidence>
<organism evidence="7 8">
    <name type="scientific">Beauveria bassiana</name>
    <name type="common">White muscardine disease fungus</name>
    <name type="synonym">Tritirachium shiotae</name>
    <dbReference type="NCBI Taxonomy" id="176275"/>
    <lineage>
        <taxon>Eukaryota</taxon>
        <taxon>Fungi</taxon>
        <taxon>Dikarya</taxon>
        <taxon>Ascomycota</taxon>
        <taxon>Pezizomycotina</taxon>
        <taxon>Sordariomycetes</taxon>
        <taxon>Hypocreomycetidae</taxon>
        <taxon>Hypocreales</taxon>
        <taxon>Cordycipitaceae</taxon>
        <taxon>Beauveria</taxon>
    </lineage>
</organism>
<feature type="domain" description="Major facilitator superfamily (MFS) profile" evidence="6">
    <location>
        <begin position="35"/>
        <end position="503"/>
    </location>
</feature>
<keyword evidence="2 5" id="KW-0812">Transmembrane</keyword>
<dbReference type="InterPro" id="IPR036259">
    <property type="entry name" value="MFS_trans_sf"/>
</dbReference>
<dbReference type="Pfam" id="PF07690">
    <property type="entry name" value="MFS_1"/>
    <property type="match status" value="1"/>
</dbReference>
<feature type="transmembrane region" description="Helical" evidence="5">
    <location>
        <begin position="344"/>
        <end position="362"/>
    </location>
</feature>
<evidence type="ECO:0000259" key="6">
    <source>
        <dbReference type="PROSITE" id="PS50850"/>
    </source>
</evidence>
<evidence type="ECO:0000256" key="3">
    <source>
        <dbReference type="ARBA" id="ARBA00022989"/>
    </source>
</evidence>
<sequence length="523" mass="55806">MATPSATESSPLLPHADVEPDARPAVLSQGRAAIVIMQVSGLTFFSTFCNGTIVIALPAIQRSLGLDKSLLVWPSSSYFLTAASCLLLAGSVADVVGNKRVILVGSFFAALSALACGLARTGGEMIAYRAIQGITYAAITPSSVSIIANHVQKGRPRNMGFACMGFAQPVGLCTGLVLAGFLTDTIGWRSAFYLAAGISGLLFLIGIWVLPRDIGPETGPSIWKRIVVEIDVVGALVASTGLGLLSYVLATLSQDIRNIYKTSSIVILVITCLSVPLFARWMHYREHNGRVALIPNSLWRSQVFTSLCIMVLLTNALANCMELYSSLFFQEVQGSSAVRASVQVAPSLAAGAIVSIATGMTAHWVSALWMLFISGVISTIAPLLMAIIRINQPYWQNALFAQILTPINCDVLFTLGLLIISESFPRNMKALSGAVFNTCAQLGVAVGMSVTQFIASSATNHSSYPDKSSPEALLQGYKAAFWTMFAWMVFLCIVCLVGMRKVGKEGPMHRFFSNVPANGATVQ</sequence>
<proteinExistence type="predicted"/>
<feature type="transmembrane region" description="Helical" evidence="5">
    <location>
        <begin position="368"/>
        <end position="387"/>
    </location>
</feature>
<dbReference type="SUPFAM" id="SSF103473">
    <property type="entry name" value="MFS general substrate transporter"/>
    <property type="match status" value="1"/>
</dbReference>
<protein>
    <recommendedName>
        <fullName evidence="6">Major facilitator superfamily (MFS) profile domain-containing protein</fullName>
    </recommendedName>
</protein>
<evidence type="ECO:0000256" key="2">
    <source>
        <dbReference type="ARBA" id="ARBA00022692"/>
    </source>
</evidence>
<dbReference type="AlphaFoldDB" id="A0A2S7XVH2"/>
<keyword evidence="4 5" id="KW-0472">Membrane</keyword>
<accession>A0A2S7XVH2</accession>
<evidence type="ECO:0000256" key="1">
    <source>
        <dbReference type="ARBA" id="ARBA00004141"/>
    </source>
</evidence>
<evidence type="ECO:0000313" key="7">
    <source>
        <dbReference type="EMBL" id="PQK07930.1"/>
    </source>
</evidence>
<comment type="subcellular location">
    <subcellularLocation>
        <location evidence="1">Membrane</location>
        <topology evidence="1">Multi-pass membrane protein</topology>
    </subcellularLocation>
</comment>
<feature type="transmembrane region" description="Helical" evidence="5">
    <location>
        <begin position="101"/>
        <end position="119"/>
    </location>
</feature>
<comment type="caution">
    <text evidence="7">The sequence shown here is derived from an EMBL/GenBank/DDBJ whole genome shotgun (WGS) entry which is preliminary data.</text>
</comment>
<feature type="transmembrane region" description="Helical" evidence="5">
    <location>
        <begin position="32"/>
        <end position="58"/>
    </location>
</feature>
<dbReference type="PANTHER" id="PTHR42718">
    <property type="entry name" value="MAJOR FACILITATOR SUPERFAMILY MULTIDRUG TRANSPORTER MFSC"/>
    <property type="match status" value="1"/>
</dbReference>
<feature type="transmembrane region" description="Helical" evidence="5">
    <location>
        <begin position="303"/>
        <end position="324"/>
    </location>
</feature>
<feature type="transmembrane region" description="Helical" evidence="5">
    <location>
        <begin position="479"/>
        <end position="499"/>
    </location>
</feature>
<dbReference type="Gene3D" id="1.20.1250.20">
    <property type="entry name" value="MFS general substrate transporter like domains"/>
    <property type="match status" value="1"/>
</dbReference>
<feature type="transmembrane region" description="Helical" evidence="5">
    <location>
        <begin position="230"/>
        <end position="252"/>
    </location>
</feature>
<evidence type="ECO:0000256" key="5">
    <source>
        <dbReference type="SAM" id="Phobius"/>
    </source>
</evidence>
<feature type="transmembrane region" description="Helical" evidence="5">
    <location>
        <begin position="264"/>
        <end position="283"/>
    </location>
</feature>
<dbReference type="OrthoDB" id="2130629at2759"/>
<feature type="transmembrane region" description="Helical" evidence="5">
    <location>
        <begin position="126"/>
        <end position="147"/>
    </location>
</feature>
<dbReference type="GO" id="GO:0022857">
    <property type="term" value="F:transmembrane transporter activity"/>
    <property type="evidence" value="ECO:0007669"/>
    <property type="project" value="InterPro"/>
</dbReference>
<feature type="transmembrane region" description="Helical" evidence="5">
    <location>
        <begin position="191"/>
        <end position="210"/>
    </location>
</feature>
<reference evidence="7 8" key="1">
    <citation type="submission" date="2016-07" db="EMBL/GenBank/DDBJ databases">
        <title>Comparative genomics of the entomopathogenic fungus Beauveria bassiana.</title>
        <authorList>
            <person name="Valero Jimenez C.A."/>
            <person name="Zwaan B.J."/>
            <person name="Van Kan J.A."/>
            <person name="Takken W."/>
            <person name="Debets A.J."/>
            <person name="Schoustra S.E."/>
            <person name="Koenraadt C.J."/>
        </authorList>
    </citation>
    <scope>NUCLEOTIDE SEQUENCE [LARGE SCALE GENOMIC DNA]</scope>
    <source>
        <strain evidence="7 8">ARSEF 8028</strain>
    </source>
</reference>
<name>A0A2S7XVH2_BEABA</name>